<evidence type="ECO:0000256" key="1">
    <source>
        <dbReference type="ARBA" id="ARBA00001936"/>
    </source>
</evidence>
<evidence type="ECO:0000256" key="8">
    <source>
        <dbReference type="ARBA" id="ARBA00023002"/>
    </source>
</evidence>
<keyword evidence="17" id="KW-1185">Reference proteome</keyword>
<dbReference type="GO" id="GO:0005759">
    <property type="term" value="C:mitochondrial matrix"/>
    <property type="evidence" value="ECO:0007669"/>
    <property type="project" value="UniProtKB-SubCell"/>
</dbReference>
<evidence type="ECO:0000256" key="11">
    <source>
        <dbReference type="ARBA" id="ARBA00049204"/>
    </source>
</evidence>
<dbReference type="PANTHER" id="PTHR11404:SF29">
    <property type="entry name" value="SUPEROXIDE DISMUTASE"/>
    <property type="match status" value="1"/>
</dbReference>
<dbReference type="PROSITE" id="PS00088">
    <property type="entry name" value="SOD_MN"/>
    <property type="match status" value="1"/>
</dbReference>
<dbReference type="InterPro" id="IPR019833">
    <property type="entry name" value="Mn/Fe_SOD_BS"/>
</dbReference>
<dbReference type="HOGENOM" id="CLU_031625_2_0_1"/>
<dbReference type="InterPro" id="IPR019832">
    <property type="entry name" value="Mn/Fe_SOD_C"/>
</dbReference>
<keyword evidence="7" id="KW-0809">Transit peptide</keyword>
<dbReference type="EC" id="1.15.1.1" evidence="13"/>
<keyword evidence="9" id="KW-0496">Mitochondrion</keyword>
<dbReference type="SUPFAM" id="SSF46609">
    <property type="entry name" value="Fe,Mn superoxide dismutase (SOD), N-terminal domain"/>
    <property type="match status" value="1"/>
</dbReference>
<accession>A0A0C3GQV4</accession>
<evidence type="ECO:0000313" key="17">
    <source>
        <dbReference type="Proteomes" id="UP000054321"/>
    </source>
</evidence>
<feature type="domain" description="Manganese/iron superoxide dismutase N-terminal" evidence="14">
    <location>
        <begin position="5"/>
        <end position="86"/>
    </location>
</feature>
<dbReference type="InterPro" id="IPR036314">
    <property type="entry name" value="SOD_C_sf"/>
</dbReference>
<keyword evidence="8 13" id="KW-0560">Oxidoreductase</keyword>
<comment type="function">
    <text evidence="13">Destroys radicals which are normally produced within the cells and which are toxic to biological systems.</text>
</comment>
<dbReference type="PRINTS" id="PR01703">
    <property type="entry name" value="MNSODISMTASE"/>
</dbReference>
<dbReference type="InterPro" id="IPR001189">
    <property type="entry name" value="Mn/Fe_SOD"/>
</dbReference>
<comment type="similarity">
    <text evidence="4 13">Belongs to the iron/manganese superoxide dismutase family.</text>
</comment>
<dbReference type="InParanoid" id="A0A0C3GQV4"/>
<evidence type="ECO:0000256" key="10">
    <source>
        <dbReference type="ARBA" id="ARBA00023211"/>
    </source>
</evidence>
<dbReference type="InterPro" id="IPR036324">
    <property type="entry name" value="Mn/Fe_SOD_N_sf"/>
</dbReference>
<evidence type="ECO:0000259" key="15">
    <source>
        <dbReference type="Pfam" id="PF02777"/>
    </source>
</evidence>
<evidence type="ECO:0000256" key="12">
    <source>
        <dbReference type="PIRSR" id="PIRSR000349-1"/>
    </source>
</evidence>
<evidence type="ECO:0000256" key="13">
    <source>
        <dbReference type="RuleBase" id="RU000414"/>
    </source>
</evidence>
<evidence type="ECO:0000256" key="9">
    <source>
        <dbReference type="ARBA" id="ARBA00023128"/>
    </source>
</evidence>
<keyword evidence="10" id="KW-0464">Manganese</keyword>
<feature type="binding site" evidence="12">
    <location>
        <position position="167"/>
    </location>
    <ligand>
        <name>Mn(2+)</name>
        <dbReference type="ChEBI" id="CHEBI:29035"/>
    </ligand>
</feature>
<comment type="subunit">
    <text evidence="5">Homotetramer.</text>
</comment>
<dbReference type="FunFam" id="3.55.40.20:FF:000004">
    <property type="entry name" value="Superoxide dismutase [Fe]"/>
    <property type="match status" value="1"/>
</dbReference>
<reference evidence="16 17" key="1">
    <citation type="submission" date="2014-04" db="EMBL/GenBank/DDBJ databases">
        <authorList>
            <consortium name="DOE Joint Genome Institute"/>
            <person name="Kuo A."/>
            <person name="Martino E."/>
            <person name="Perotto S."/>
            <person name="Kohler A."/>
            <person name="Nagy L.G."/>
            <person name="Floudas D."/>
            <person name="Copeland A."/>
            <person name="Barry K.W."/>
            <person name="Cichocki N."/>
            <person name="Veneault-Fourrey C."/>
            <person name="LaButti K."/>
            <person name="Lindquist E.A."/>
            <person name="Lipzen A."/>
            <person name="Lundell T."/>
            <person name="Morin E."/>
            <person name="Murat C."/>
            <person name="Sun H."/>
            <person name="Tunlid A."/>
            <person name="Henrissat B."/>
            <person name="Grigoriev I.V."/>
            <person name="Hibbett D.S."/>
            <person name="Martin F."/>
            <person name="Nordberg H.P."/>
            <person name="Cantor M.N."/>
            <person name="Hua S.X."/>
        </authorList>
    </citation>
    <scope>NUCLEOTIDE SEQUENCE [LARGE SCALE GENOMIC DNA]</scope>
    <source>
        <strain evidence="16 17">Zn</strain>
    </source>
</reference>
<dbReference type="Pfam" id="PF02777">
    <property type="entry name" value="Sod_Fe_C"/>
    <property type="match status" value="1"/>
</dbReference>
<evidence type="ECO:0000256" key="7">
    <source>
        <dbReference type="ARBA" id="ARBA00022946"/>
    </source>
</evidence>
<dbReference type="Proteomes" id="UP000054321">
    <property type="component" value="Unassembled WGS sequence"/>
</dbReference>
<organism evidence="16 17">
    <name type="scientific">Oidiodendron maius (strain Zn)</name>
    <dbReference type="NCBI Taxonomy" id="913774"/>
    <lineage>
        <taxon>Eukaryota</taxon>
        <taxon>Fungi</taxon>
        <taxon>Dikarya</taxon>
        <taxon>Ascomycota</taxon>
        <taxon>Pezizomycotina</taxon>
        <taxon>Leotiomycetes</taxon>
        <taxon>Leotiomycetes incertae sedis</taxon>
        <taxon>Myxotrichaceae</taxon>
        <taxon>Oidiodendron</taxon>
    </lineage>
</organism>
<proteinExistence type="inferred from homology"/>
<evidence type="ECO:0000256" key="3">
    <source>
        <dbReference type="ARBA" id="ARBA00004305"/>
    </source>
</evidence>
<comment type="function">
    <text evidence="2">Destroys superoxide anion radicals which are normally produced within the cells and which are toxic to biological systems.</text>
</comment>
<feature type="binding site" evidence="12">
    <location>
        <position position="78"/>
    </location>
    <ligand>
        <name>Mn(2+)</name>
        <dbReference type="ChEBI" id="CHEBI:29035"/>
    </ligand>
</feature>
<dbReference type="OrthoDB" id="239262at2759"/>
<dbReference type="InterPro" id="IPR019831">
    <property type="entry name" value="Mn/Fe_SOD_N"/>
</dbReference>
<reference evidence="17" key="2">
    <citation type="submission" date="2015-01" db="EMBL/GenBank/DDBJ databases">
        <title>Evolutionary Origins and Diversification of the Mycorrhizal Mutualists.</title>
        <authorList>
            <consortium name="DOE Joint Genome Institute"/>
            <consortium name="Mycorrhizal Genomics Consortium"/>
            <person name="Kohler A."/>
            <person name="Kuo A."/>
            <person name="Nagy L.G."/>
            <person name="Floudas D."/>
            <person name="Copeland A."/>
            <person name="Barry K.W."/>
            <person name="Cichocki N."/>
            <person name="Veneault-Fourrey C."/>
            <person name="LaButti K."/>
            <person name="Lindquist E.A."/>
            <person name="Lipzen A."/>
            <person name="Lundell T."/>
            <person name="Morin E."/>
            <person name="Murat C."/>
            <person name="Riley R."/>
            <person name="Ohm R."/>
            <person name="Sun H."/>
            <person name="Tunlid A."/>
            <person name="Henrissat B."/>
            <person name="Grigoriev I.V."/>
            <person name="Hibbett D.S."/>
            <person name="Martin F."/>
        </authorList>
    </citation>
    <scope>NUCLEOTIDE SEQUENCE [LARGE SCALE GENOMIC DNA]</scope>
    <source>
        <strain evidence="17">Zn</strain>
    </source>
</reference>
<evidence type="ECO:0000256" key="2">
    <source>
        <dbReference type="ARBA" id="ARBA00002170"/>
    </source>
</evidence>
<dbReference type="InterPro" id="IPR050265">
    <property type="entry name" value="Fe/Mn_Superoxide_Dismutase"/>
</dbReference>
<feature type="binding site" evidence="12">
    <location>
        <position position="171"/>
    </location>
    <ligand>
        <name>Mn(2+)</name>
        <dbReference type="ChEBI" id="CHEBI:29035"/>
    </ligand>
</feature>
<dbReference type="PIRSF" id="PIRSF000349">
    <property type="entry name" value="SODismutase"/>
    <property type="match status" value="1"/>
</dbReference>
<dbReference type="PANTHER" id="PTHR11404">
    <property type="entry name" value="SUPEROXIDE DISMUTASE 2"/>
    <property type="match status" value="1"/>
</dbReference>
<dbReference type="STRING" id="913774.A0A0C3GQV4"/>
<dbReference type="SUPFAM" id="SSF54719">
    <property type="entry name" value="Fe,Mn superoxide dismutase (SOD), C-terminal domain"/>
    <property type="match status" value="1"/>
</dbReference>
<feature type="domain" description="Manganese/iron superoxide dismutase C-terminal" evidence="15">
    <location>
        <begin position="102"/>
        <end position="200"/>
    </location>
</feature>
<dbReference type="Gene3D" id="3.55.40.20">
    <property type="entry name" value="Iron/manganese superoxide dismutase, C-terminal domain"/>
    <property type="match status" value="1"/>
</dbReference>
<keyword evidence="6 12" id="KW-0479">Metal-binding</keyword>
<evidence type="ECO:0000313" key="16">
    <source>
        <dbReference type="EMBL" id="KIM98425.1"/>
    </source>
</evidence>
<comment type="subcellular location">
    <subcellularLocation>
        <location evidence="3">Mitochondrion matrix</location>
    </subcellularLocation>
</comment>
<evidence type="ECO:0000256" key="5">
    <source>
        <dbReference type="ARBA" id="ARBA00011881"/>
    </source>
</evidence>
<gene>
    <name evidence="16" type="ORF">OIDMADRAFT_20075</name>
</gene>
<protein>
    <recommendedName>
        <fullName evidence="13">Superoxide dismutase</fullName>
        <ecNumber evidence="13">1.15.1.1</ecNumber>
    </recommendedName>
</protein>
<dbReference type="FunFam" id="1.10.287.990:FF:000001">
    <property type="entry name" value="Superoxide dismutase"/>
    <property type="match status" value="1"/>
</dbReference>
<dbReference type="Pfam" id="PF00081">
    <property type="entry name" value="Sod_Fe_N"/>
    <property type="match status" value="1"/>
</dbReference>
<dbReference type="Gene3D" id="1.10.287.990">
    <property type="entry name" value="Fe,Mn superoxide dismutase (SOD) domain"/>
    <property type="match status" value="1"/>
</dbReference>
<dbReference type="EMBL" id="KN832880">
    <property type="protein sequence ID" value="KIM98425.1"/>
    <property type="molecule type" value="Genomic_DNA"/>
</dbReference>
<feature type="binding site" evidence="12">
    <location>
        <position position="30"/>
    </location>
    <ligand>
        <name>Mn(2+)</name>
        <dbReference type="ChEBI" id="CHEBI:29035"/>
    </ligand>
</feature>
<name>A0A0C3GQV4_OIDMZ</name>
<sequence>MSSAKFALPKLPYSYNALEPYISEQIMTLHHSKHHQAYVTNLNNAIVSQATAVSTDNLIEQVHLQAAIRFNAGGHINHTLFWDNLAPASRTTASPSSSQAPNLVAALISHWGSIDGFKAKFEANLLALQGSGWGWLVQDTDTNILEIITSKDQDIVPKGKKPLLGIDMWEHAYYLQYLNNKKDYVTGIWSVINWAVVEKRFEGDIDTVFGAVGNLAASL</sequence>
<dbReference type="AlphaFoldDB" id="A0A0C3GQV4"/>
<comment type="catalytic activity">
    <reaction evidence="11 13">
        <text>2 superoxide + 2 H(+) = H2O2 + O2</text>
        <dbReference type="Rhea" id="RHEA:20696"/>
        <dbReference type="ChEBI" id="CHEBI:15378"/>
        <dbReference type="ChEBI" id="CHEBI:15379"/>
        <dbReference type="ChEBI" id="CHEBI:16240"/>
        <dbReference type="ChEBI" id="CHEBI:18421"/>
        <dbReference type="EC" id="1.15.1.1"/>
    </reaction>
</comment>
<dbReference type="GO" id="GO:0030145">
    <property type="term" value="F:manganese ion binding"/>
    <property type="evidence" value="ECO:0007669"/>
    <property type="project" value="TreeGrafter"/>
</dbReference>
<dbReference type="GO" id="GO:0004784">
    <property type="term" value="F:superoxide dismutase activity"/>
    <property type="evidence" value="ECO:0007669"/>
    <property type="project" value="UniProtKB-EC"/>
</dbReference>
<evidence type="ECO:0000256" key="4">
    <source>
        <dbReference type="ARBA" id="ARBA00008714"/>
    </source>
</evidence>
<comment type="cofactor">
    <cofactor evidence="1">
        <name>Mn(2+)</name>
        <dbReference type="ChEBI" id="CHEBI:29035"/>
    </cofactor>
</comment>
<evidence type="ECO:0000259" key="14">
    <source>
        <dbReference type="Pfam" id="PF00081"/>
    </source>
</evidence>
<evidence type="ECO:0000256" key="6">
    <source>
        <dbReference type="ARBA" id="ARBA00022723"/>
    </source>
</evidence>